<dbReference type="AlphaFoldDB" id="Q0RG10"/>
<dbReference type="HOGENOM" id="CLU_2422629_0_0_11"/>
<sequence>MTLEHFVRVGPKALPPILALARARDRPSGTVVRGRPRVDVTTIVADRGRTVRRRPTPGPRDHTVIFYRTPPEVWTVRRRQVIVKRTGCPAR</sequence>
<proteinExistence type="predicted"/>
<evidence type="ECO:0000313" key="1">
    <source>
        <dbReference type="EMBL" id="CAJ63579.1"/>
    </source>
</evidence>
<reference evidence="1 2" key="1">
    <citation type="journal article" date="2007" name="Genome Res.">
        <title>Genome characteristics of facultatively symbiotic Frankia sp. strains reflect host range and host plant biogeography.</title>
        <authorList>
            <person name="Normand P."/>
            <person name="Lapierre P."/>
            <person name="Tisa L.S."/>
            <person name="Gogarten J.P."/>
            <person name="Alloisio N."/>
            <person name="Bagnarol E."/>
            <person name="Bassi C.A."/>
            <person name="Berry A.M."/>
            <person name="Bickhart D.M."/>
            <person name="Choisne N."/>
            <person name="Couloux A."/>
            <person name="Cournoyer B."/>
            <person name="Cruveiller S."/>
            <person name="Daubin V."/>
            <person name="Demange N."/>
            <person name="Francino M.P."/>
            <person name="Goltsman E."/>
            <person name="Huang Y."/>
            <person name="Kopp O.R."/>
            <person name="Labarre L."/>
            <person name="Lapidus A."/>
            <person name="Lavire C."/>
            <person name="Marechal J."/>
            <person name="Martinez M."/>
            <person name="Mastronunzio J.E."/>
            <person name="Mullin B.C."/>
            <person name="Niemann J."/>
            <person name="Pujic P."/>
            <person name="Rawnsley T."/>
            <person name="Rouy Z."/>
            <person name="Schenowitz C."/>
            <person name="Sellstedt A."/>
            <person name="Tavares F."/>
            <person name="Tomkins J.P."/>
            <person name="Vallenet D."/>
            <person name="Valverde C."/>
            <person name="Wall L.G."/>
            <person name="Wang Y."/>
            <person name="Medigue C."/>
            <person name="Benson D.R."/>
        </authorList>
    </citation>
    <scope>NUCLEOTIDE SEQUENCE [LARGE SCALE GENOMIC DNA]</scope>
    <source>
        <strain evidence="2">DSM 45986 / CECT 9034 / ACN14a</strain>
    </source>
</reference>
<keyword evidence="2" id="KW-1185">Reference proteome</keyword>
<protein>
    <submittedName>
        <fullName evidence="1">Uncharacterized protein</fullName>
    </submittedName>
</protein>
<gene>
    <name evidence="1" type="ordered locus">FRAAL4938</name>
</gene>
<organism evidence="1 2">
    <name type="scientific">Frankia alni (strain DSM 45986 / CECT 9034 / ACN14a)</name>
    <dbReference type="NCBI Taxonomy" id="326424"/>
    <lineage>
        <taxon>Bacteria</taxon>
        <taxon>Bacillati</taxon>
        <taxon>Actinomycetota</taxon>
        <taxon>Actinomycetes</taxon>
        <taxon>Frankiales</taxon>
        <taxon>Frankiaceae</taxon>
        <taxon>Frankia</taxon>
    </lineage>
</organism>
<name>Q0RG10_FRAAA</name>
<dbReference type="Proteomes" id="UP000000657">
    <property type="component" value="Chromosome"/>
</dbReference>
<dbReference type="EMBL" id="CT573213">
    <property type="protein sequence ID" value="CAJ63579.1"/>
    <property type="molecule type" value="Genomic_DNA"/>
</dbReference>
<accession>Q0RG10</accession>
<dbReference type="STRING" id="326424.FRAAL4938"/>
<evidence type="ECO:0000313" key="2">
    <source>
        <dbReference type="Proteomes" id="UP000000657"/>
    </source>
</evidence>
<dbReference type="KEGG" id="fal:FRAAL4938"/>